<dbReference type="Pfam" id="PF02518">
    <property type="entry name" value="HATPase_c"/>
    <property type="match status" value="1"/>
</dbReference>
<dbReference type="CDD" id="cd00082">
    <property type="entry name" value="HisKA"/>
    <property type="match status" value="1"/>
</dbReference>
<keyword evidence="9" id="KW-1133">Transmembrane helix</keyword>
<feature type="transmembrane region" description="Helical" evidence="9">
    <location>
        <begin position="12"/>
        <end position="32"/>
    </location>
</feature>
<evidence type="ECO:0000259" key="11">
    <source>
        <dbReference type="PROSITE" id="PS50885"/>
    </source>
</evidence>
<keyword evidence="8" id="KW-0175">Coiled coil</keyword>
<dbReference type="InterPro" id="IPR036097">
    <property type="entry name" value="HisK_dim/P_sf"/>
</dbReference>
<feature type="transmembrane region" description="Helical" evidence="9">
    <location>
        <begin position="203"/>
        <end position="225"/>
    </location>
</feature>
<dbReference type="InterPro" id="IPR036890">
    <property type="entry name" value="HATPase_C_sf"/>
</dbReference>
<feature type="coiled-coil region" evidence="8">
    <location>
        <begin position="254"/>
        <end position="299"/>
    </location>
</feature>
<keyword evidence="7" id="KW-0902">Two-component regulatory system</keyword>
<dbReference type="GO" id="GO:0000155">
    <property type="term" value="F:phosphorelay sensor kinase activity"/>
    <property type="evidence" value="ECO:0007669"/>
    <property type="project" value="InterPro"/>
</dbReference>
<gene>
    <name evidence="12" type="ORF">KCX82_18595</name>
</gene>
<evidence type="ECO:0000256" key="7">
    <source>
        <dbReference type="ARBA" id="ARBA00023012"/>
    </source>
</evidence>
<evidence type="ECO:0000256" key="8">
    <source>
        <dbReference type="SAM" id="Coils"/>
    </source>
</evidence>
<evidence type="ECO:0000256" key="2">
    <source>
        <dbReference type="ARBA" id="ARBA00004370"/>
    </source>
</evidence>
<comment type="caution">
    <text evidence="12">The sequence shown here is derived from an EMBL/GenBank/DDBJ whole genome shotgun (WGS) entry which is preliminary data.</text>
</comment>
<keyword evidence="9" id="KW-0812">Transmembrane</keyword>
<dbReference type="InterPro" id="IPR050351">
    <property type="entry name" value="BphY/WalK/GraS-like"/>
</dbReference>
<keyword evidence="6" id="KW-0418">Kinase</keyword>
<dbReference type="CDD" id="cd06225">
    <property type="entry name" value="HAMP"/>
    <property type="match status" value="1"/>
</dbReference>
<keyword evidence="9" id="KW-0472">Membrane</keyword>
<evidence type="ECO:0000256" key="6">
    <source>
        <dbReference type="ARBA" id="ARBA00022777"/>
    </source>
</evidence>
<dbReference type="RefSeq" id="WP_227020026.1">
    <property type="nucleotide sequence ID" value="NZ_JAGSND010000018.1"/>
</dbReference>
<dbReference type="Proteomes" id="UP000675664">
    <property type="component" value="Unassembled WGS sequence"/>
</dbReference>
<dbReference type="SMART" id="SM00304">
    <property type="entry name" value="HAMP"/>
    <property type="match status" value="1"/>
</dbReference>
<reference evidence="12" key="1">
    <citation type="submission" date="2021-04" db="EMBL/GenBank/DDBJ databases">
        <title>Sinoanaerobacter chloroacetimidivorans sp. nov., an obligate anaerobic bacterium isolated from anaerobic sludge.</title>
        <authorList>
            <person name="Bao Y."/>
        </authorList>
    </citation>
    <scope>NUCLEOTIDE SEQUENCE</scope>
    <source>
        <strain evidence="12">BAD-6</strain>
    </source>
</reference>
<dbReference type="SMART" id="SM00388">
    <property type="entry name" value="HisKA"/>
    <property type="match status" value="1"/>
</dbReference>
<evidence type="ECO:0000256" key="3">
    <source>
        <dbReference type="ARBA" id="ARBA00012438"/>
    </source>
</evidence>
<evidence type="ECO:0000256" key="1">
    <source>
        <dbReference type="ARBA" id="ARBA00000085"/>
    </source>
</evidence>
<dbReference type="PANTHER" id="PTHR45453">
    <property type="entry name" value="PHOSPHATE REGULON SENSOR PROTEIN PHOR"/>
    <property type="match status" value="1"/>
</dbReference>
<dbReference type="SMART" id="SM00387">
    <property type="entry name" value="HATPase_c"/>
    <property type="match status" value="1"/>
</dbReference>
<dbReference type="Pfam" id="PF00672">
    <property type="entry name" value="HAMP"/>
    <property type="match status" value="1"/>
</dbReference>
<dbReference type="EMBL" id="JAGSND010000018">
    <property type="protein sequence ID" value="MBR0599897.1"/>
    <property type="molecule type" value="Genomic_DNA"/>
</dbReference>
<evidence type="ECO:0000256" key="5">
    <source>
        <dbReference type="ARBA" id="ARBA00022679"/>
    </source>
</evidence>
<feature type="domain" description="HAMP" evidence="11">
    <location>
        <begin position="228"/>
        <end position="280"/>
    </location>
</feature>
<dbReference type="PANTHER" id="PTHR45453:SF1">
    <property type="entry name" value="PHOSPHATE REGULON SENSOR PROTEIN PHOR"/>
    <property type="match status" value="1"/>
</dbReference>
<comment type="catalytic activity">
    <reaction evidence="1">
        <text>ATP + protein L-histidine = ADP + protein N-phospho-L-histidine.</text>
        <dbReference type="EC" id="2.7.13.3"/>
    </reaction>
</comment>
<dbReference type="Gene3D" id="1.10.287.130">
    <property type="match status" value="1"/>
</dbReference>
<dbReference type="SUPFAM" id="SSF47384">
    <property type="entry name" value="Homodimeric domain of signal transducing histidine kinase"/>
    <property type="match status" value="1"/>
</dbReference>
<keyword evidence="5" id="KW-0808">Transferase</keyword>
<dbReference type="EC" id="2.7.13.3" evidence="3"/>
<evidence type="ECO:0000256" key="9">
    <source>
        <dbReference type="SAM" id="Phobius"/>
    </source>
</evidence>
<name>A0A8J7W2X2_9FIRM</name>
<dbReference type="GO" id="GO:0016036">
    <property type="term" value="P:cellular response to phosphate starvation"/>
    <property type="evidence" value="ECO:0007669"/>
    <property type="project" value="TreeGrafter"/>
</dbReference>
<dbReference type="Gene3D" id="3.30.565.10">
    <property type="entry name" value="Histidine kinase-like ATPase, C-terminal domain"/>
    <property type="match status" value="1"/>
</dbReference>
<protein>
    <recommendedName>
        <fullName evidence="3">histidine kinase</fullName>
        <ecNumber evidence="3">2.7.13.3</ecNumber>
    </recommendedName>
</protein>
<proteinExistence type="predicted"/>
<evidence type="ECO:0000313" key="12">
    <source>
        <dbReference type="EMBL" id="MBR0599897.1"/>
    </source>
</evidence>
<dbReference type="GO" id="GO:0005886">
    <property type="term" value="C:plasma membrane"/>
    <property type="evidence" value="ECO:0007669"/>
    <property type="project" value="TreeGrafter"/>
</dbReference>
<dbReference type="PROSITE" id="PS50885">
    <property type="entry name" value="HAMP"/>
    <property type="match status" value="1"/>
</dbReference>
<reference evidence="12" key="2">
    <citation type="submission" date="2021-04" db="EMBL/GenBank/DDBJ databases">
        <authorList>
            <person name="Liu J."/>
        </authorList>
    </citation>
    <scope>NUCLEOTIDE SEQUENCE</scope>
    <source>
        <strain evidence="12">BAD-6</strain>
    </source>
</reference>
<evidence type="ECO:0000259" key="10">
    <source>
        <dbReference type="PROSITE" id="PS50109"/>
    </source>
</evidence>
<dbReference type="Gene3D" id="6.10.340.10">
    <property type="match status" value="1"/>
</dbReference>
<sequence>MKLSIKHKLLLYMMASVFLFGGILFFCNTFLVEKYYLEQKKQDLRESSKKIVSMLEAASGSSMDAKAVLSRGIQSALFKIERSQSQTIFISSAKGDLYFPAMEVVSLYSAEPLAKTLPGTVSLSGETGSASLHIAEKDMAVARVSSFLGSQEILSYDDDHSYFSLSKDSKLNINTLQYHTTLENGIQLLVSMPMSAISEGTAIINRFLTVIGLTTIAFTILWAWFVSYRFTAPITQMNRITDKMQALDFSESIQAKGKDEIAQLSQNINRLSNTLDSTIGELNRKNEKLAEDINKERKIDKMRRDFISNVSHELKTPIFLIQGYADGLKSNITLEEKKNFYCSVISEEAEKMDGLVRDLLMLARMESGAMELYESDFELNHFLRTITEKYDLVARERGITIELHEGPELLVHADPVKIEQVVTNLLNNAMEHTEGEKVIKIGSFLDPEGSSKVRVFIRNTGKAISQEDMDKIWNSFYKIDPARMRNIGGAGLGLSIVKAILTEHHSDFGALNKEDGVEFWFELTVL</sequence>
<dbReference type="AlphaFoldDB" id="A0A8J7W2X2"/>
<dbReference type="Pfam" id="PF00512">
    <property type="entry name" value="HisKA"/>
    <property type="match status" value="1"/>
</dbReference>
<dbReference type="InterPro" id="IPR005467">
    <property type="entry name" value="His_kinase_dom"/>
</dbReference>
<dbReference type="InterPro" id="IPR003594">
    <property type="entry name" value="HATPase_dom"/>
</dbReference>
<evidence type="ECO:0000313" key="13">
    <source>
        <dbReference type="Proteomes" id="UP000675664"/>
    </source>
</evidence>
<keyword evidence="4" id="KW-0597">Phosphoprotein</keyword>
<dbReference type="InterPro" id="IPR003660">
    <property type="entry name" value="HAMP_dom"/>
</dbReference>
<accession>A0A8J7W2X2</accession>
<organism evidence="12 13">
    <name type="scientific">Sinanaerobacter chloroacetimidivorans</name>
    <dbReference type="NCBI Taxonomy" id="2818044"/>
    <lineage>
        <taxon>Bacteria</taxon>
        <taxon>Bacillati</taxon>
        <taxon>Bacillota</taxon>
        <taxon>Clostridia</taxon>
        <taxon>Peptostreptococcales</taxon>
        <taxon>Anaerovoracaceae</taxon>
        <taxon>Sinanaerobacter</taxon>
    </lineage>
</organism>
<evidence type="ECO:0000256" key="4">
    <source>
        <dbReference type="ARBA" id="ARBA00022553"/>
    </source>
</evidence>
<dbReference type="InterPro" id="IPR003661">
    <property type="entry name" value="HisK_dim/P_dom"/>
</dbReference>
<dbReference type="FunFam" id="1.10.287.130:FF:000001">
    <property type="entry name" value="Two-component sensor histidine kinase"/>
    <property type="match status" value="1"/>
</dbReference>
<dbReference type="PROSITE" id="PS50109">
    <property type="entry name" value="HIS_KIN"/>
    <property type="match status" value="1"/>
</dbReference>
<comment type="subcellular location">
    <subcellularLocation>
        <location evidence="2">Membrane</location>
    </subcellularLocation>
</comment>
<dbReference type="SUPFAM" id="SSF158472">
    <property type="entry name" value="HAMP domain-like"/>
    <property type="match status" value="1"/>
</dbReference>
<feature type="domain" description="Histidine kinase" evidence="10">
    <location>
        <begin position="309"/>
        <end position="526"/>
    </location>
</feature>
<keyword evidence="13" id="KW-1185">Reference proteome</keyword>
<dbReference type="SUPFAM" id="SSF55874">
    <property type="entry name" value="ATPase domain of HSP90 chaperone/DNA topoisomerase II/histidine kinase"/>
    <property type="match status" value="1"/>
</dbReference>
<dbReference type="GO" id="GO:0004721">
    <property type="term" value="F:phosphoprotein phosphatase activity"/>
    <property type="evidence" value="ECO:0007669"/>
    <property type="project" value="TreeGrafter"/>
</dbReference>